<evidence type="ECO:0000313" key="1">
    <source>
        <dbReference type="EMBL" id="BBZ45397.1"/>
    </source>
</evidence>
<dbReference type="PANTHER" id="PTHR42305">
    <property type="entry name" value="MEMBRANE PROTEIN RV1733C-RELATED"/>
    <property type="match status" value="1"/>
</dbReference>
<dbReference type="InterPro" id="IPR039708">
    <property type="entry name" value="MT1774/Rv1733c-like"/>
</dbReference>
<gene>
    <name evidence="1" type="ORF">MPRM_26780</name>
</gene>
<proteinExistence type="predicted"/>
<evidence type="ECO:0000313" key="2">
    <source>
        <dbReference type="Proteomes" id="UP000467105"/>
    </source>
</evidence>
<dbReference type="PANTHER" id="PTHR42305:SF1">
    <property type="entry name" value="MEMBRANE PROTEIN RV1733C-RELATED"/>
    <property type="match status" value="1"/>
</dbReference>
<dbReference type="RefSeq" id="WP_085267748.1">
    <property type="nucleotide sequence ID" value="NZ_AP022614.1"/>
</dbReference>
<dbReference type="Proteomes" id="UP000467105">
    <property type="component" value="Chromosome"/>
</dbReference>
<sequence length="192" mass="20870">MEMFTVNPRSWRLARIFGRNPLLRRADRVEALVVLVAVVVALSAVPVCAVVGAVTYGARDRAYAQEALERHRVTATVTDARAEDLGATLVQVKWRVDGAEHTGTVVPADPAKLGDRIDIWVDKGGNPVGRPTPSWLAVGEGLAMAVVTMLCVAALLGLLVAMVRSRLDRARYAGWERELGRLAEDGGRKHRQ</sequence>
<protein>
    <submittedName>
        <fullName evidence="1">Membrane protein</fullName>
    </submittedName>
</protein>
<dbReference type="OrthoDB" id="4542680at2"/>
<reference evidence="1 2" key="1">
    <citation type="journal article" date="2019" name="Emerg. Microbes Infect.">
        <title>Comprehensive subspecies identification of 175 nontuberculous mycobacteria species based on 7547 genomic profiles.</title>
        <authorList>
            <person name="Matsumoto Y."/>
            <person name="Kinjo T."/>
            <person name="Motooka D."/>
            <person name="Nabeya D."/>
            <person name="Jung N."/>
            <person name="Uechi K."/>
            <person name="Horii T."/>
            <person name="Iida T."/>
            <person name="Fujita J."/>
            <person name="Nakamura S."/>
        </authorList>
    </citation>
    <scope>NUCLEOTIDE SEQUENCE [LARGE SCALE GENOMIC DNA]</scope>
    <source>
        <strain evidence="1 2">JCM 14742</strain>
    </source>
</reference>
<dbReference type="AlphaFoldDB" id="A0A7I7YVR8"/>
<organism evidence="1 2">
    <name type="scientific">Mycobacterium parmense</name>
    <dbReference type="NCBI Taxonomy" id="185642"/>
    <lineage>
        <taxon>Bacteria</taxon>
        <taxon>Bacillati</taxon>
        <taxon>Actinomycetota</taxon>
        <taxon>Actinomycetes</taxon>
        <taxon>Mycobacteriales</taxon>
        <taxon>Mycobacteriaceae</taxon>
        <taxon>Mycobacterium</taxon>
        <taxon>Mycobacterium simiae complex</taxon>
    </lineage>
</organism>
<dbReference type="EMBL" id="AP022614">
    <property type="protein sequence ID" value="BBZ45397.1"/>
    <property type="molecule type" value="Genomic_DNA"/>
</dbReference>
<accession>A0A7I7YVR8</accession>
<name>A0A7I7YVR8_9MYCO</name>
<keyword evidence="2" id="KW-1185">Reference proteome</keyword>